<organism evidence="2 3">
    <name type="scientific">Algoriphagus antarcticus</name>
    <dbReference type="NCBI Taxonomy" id="238540"/>
    <lineage>
        <taxon>Bacteria</taxon>
        <taxon>Pseudomonadati</taxon>
        <taxon>Bacteroidota</taxon>
        <taxon>Cytophagia</taxon>
        <taxon>Cytophagales</taxon>
        <taxon>Cyclobacteriaceae</taxon>
        <taxon>Algoriphagus</taxon>
    </lineage>
</organism>
<protein>
    <submittedName>
        <fullName evidence="2">Polysaccharide pyruvyl transferase WcaK-like protein</fullName>
    </submittedName>
</protein>
<evidence type="ECO:0000313" key="3">
    <source>
        <dbReference type="Proteomes" id="UP000256405"/>
    </source>
</evidence>
<dbReference type="RefSeq" id="WP_116116470.1">
    <property type="nucleotide sequence ID" value="NZ_QUNF01000007.1"/>
</dbReference>
<keyword evidence="3" id="KW-1185">Reference proteome</keyword>
<proteinExistence type="predicted"/>
<comment type="caution">
    <text evidence="2">The sequence shown here is derived from an EMBL/GenBank/DDBJ whole genome shotgun (WGS) entry which is preliminary data.</text>
</comment>
<evidence type="ECO:0000313" key="2">
    <source>
        <dbReference type="EMBL" id="REG90300.1"/>
    </source>
</evidence>
<dbReference type="Proteomes" id="UP000256405">
    <property type="component" value="Unassembled WGS sequence"/>
</dbReference>
<name>A0A3E0DY72_9BACT</name>
<feature type="domain" description="Polysaccharide pyruvyl transferase" evidence="1">
    <location>
        <begin position="48"/>
        <end position="354"/>
    </location>
</feature>
<dbReference type="GO" id="GO:0016740">
    <property type="term" value="F:transferase activity"/>
    <property type="evidence" value="ECO:0007669"/>
    <property type="project" value="UniProtKB-KW"/>
</dbReference>
<dbReference type="AlphaFoldDB" id="A0A3E0DY72"/>
<dbReference type="Pfam" id="PF04230">
    <property type="entry name" value="PS_pyruv_trans"/>
    <property type="match status" value="1"/>
</dbReference>
<dbReference type="OrthoDB" id="1437686at2"/>
<gene>
    <name evidence="2" type="ORF">C8N25_10739</name>
</gene>
<dbReference type="EMBL" id="QUNF01000007">
    <property type="protein sequence ID" value="REG90300.1"/>
    <property type="molecule type" value="Genomic_DNA"/>
</dbReference>
<accession>A0A3E0DY72</accession>
<keyword evidence="2" id="KW-0808">Transferase</keyword>
<dbReference type="InterPro" id="IPR007345">
    <property type="entry name" value="Polysacch_pyruvyl_Trfase"/>
</dbReference>
<sequence>MKNLSRRILIKNTGLLVLSSLLHPFIGFSQSLKSAKTILIVSGWQDVNIGDIATTPGLLNVFQTYLPEAKIILWKKSKGKEVGELLKKNFPTVEIIYGNVDEDKNVDNPEILAALEKADVMVHGSGPLLVAADHLAFWMKNTDKPFGVFGTTLQSPSEYHQSILKEASFIYTRETHSIEHLKKVGIVGDHIKFAPDATFFMDIKNEEKADQFLQEADLEDGKFICVIPRLRYTPYHQFNPNNNGWSDEKVKEVETVNALKKEKDHAKMREAMIAYVKETGNKVLVCPEMTYQVDIMDELLIDPLPTEVKPFVMKRGYWFPYEAASVYSKALAVLSFECHSPIIAAVNGTPFFYLRQPEDTIKGQMYYDLGFDDWIFEIEETGGSQITNRLREIWTDLPAAQAYLRKGMDQVSDIYKERVGSIHKLFTVAIKK</sequence>
<evidence type="ECO:0000259" key="1">
    <source>
        <dbReference type="Pfam" id="PF04230"/>
    </source>
</evidence>
<reference evidence="2 3" key="1">
    <citation type="submission" date="2018-08" db="EMBL/GenBank/DDBJ databases">
        <title>Genomic Encyclopedia of Archaeal and Bacterial Type Strains, Phase II (KMG-II): from individual species to whole genera.</title>
        <authorList>
            <person name="Goeker M."/>
        </authorList>
    </citation>
    <scope>NUCLEOTIDE SEQUENCE [LARGE SCALE GENOMIC DNA]</scope>
    <source>
        <strain evidence="2 3">DSM 15986</strain>
    </source>
</reference>